<dbReference type="STRING" id="137265.SAMN05421684_7290"/>
<dbReference type="Gene3D" id="2.40.10.10">
    <property type="entry name" value="Trypsin-like serine proteases"/>
    <property type="match status" value="2"/>
</dbReference>
<evidence type="ECO:0000256" key="1">
    <source>
        <dbReference type="SAM" id="SignalP"/>
    </source>
</evidence>
<keyword evidence="4" id="KW-1185">Reference proteome</keyword>
<feature type="domain" description="Peptidase S1" evidence="2">
    <location>
        <begin position="211"/>
        <end position="383"/>
    </location>
</feature>
<protein>
    <submittedName>
        <fullName evidence="3">Trypsin</fullName>
    </submittedName>
</protein>
<sequence length="408" mass="42484">MSRAVRSALVTTTVAIVTLVSVTGPASAAPKPGPGSGAVDELQVRQRPLVDAATALRAVVDEDRSNFAGIELVGSTELRLYWKGTPPAAVGTVVKRLRQSVPVKVIPAAYALRELKAEATRLVTTGNASGVVLAAPLADGSGLRVRVTSTATMTAARTMTAVPTSVEVGDAPTPTGRWADTVPFWGGSTIERPVNANTVSRCTTAFAGRRNNQNVLLTAGHCGSTGNAFTTPSGTYFPKISVGTANYKKADLEALFIPVSDHRGRIYDGGVDPTGQGIGEFSKGVAGWAPPEVGQYICQSGSYSGVRCSIRITLKWVTYALDAGTIVTNGVEAQRDDQANAVGKGDSGGPVFRLHSDPNRVIALGVQSAADPSKTTTCTGIATTCFWRLYFADMTQIVGHTGFTITVG</sequence>
<feature type="chain" id="PRO_5011496356" evidence="1">
    <location>
        <begin position="29"/>
        <end position="408"/>
    </location>
</feature>
<dbReference type="InterPro" id="IPR009003">
    <property type="entry name" value="Peptidase_S1_PA"/>
</dbReference>
<keyword evidence="1" id="KW-0732">Signal</keyword>
<dbReference type="InterPro" id="IPR018114">
    <property type="entry name" value="TRYPSIN_HIS"/>
</dbReference>
<dbReference type="GO" id="GO:0004252">
    <property type="term" value="F:serine-type endopeptidase activity"/>
    <property type="evidence" value="ECO:0007669"/>
    <property type="project" value="InterPro"/>
</dbReference>
<dbReference type="Pfam" id="PF00089">
    <property type="entry name" value="Trypsin"/>
    <property type="match status" value="1"/>
</dbReference>
<dbReference type="SUPFAM" id="SSF50494">
    <property type="entry name" value="Trypsin-like serine proteases"/>
    <property type="match status" value="1"/>
</dbReference>
<dbReference type="AlphaFoldDB" id="A0A1H3UGQ6"/>
<proteinExistence type="predicted"/>
<dbReference type="GO" id="GO:0006508">
    <property type="term" value="P:proteolysis"/>
    <property type="evidence" value="ECO:0007669"/>
    <property type="project" value="InterPro"/>
</dbReference>
<organism evidence="3 4">
    <name type="scientific">Asanoa ishikariensis</name>
    <dbReference type="NCBI Taxonomy" id="137265"/>
    <lineage>
        <taxon>Bacteria</taxon>
        <taxon>Bacillati</taxon>
        <taxon>Actinomycetota</taxon>
        <taxon>Actinomycetes</taxon>
        <taxon>Micromonosporales</taxon>
        <taxon>Micromonosporaceae</taxon>
        <taxon>Asanoa</taxon>
    </lineage>
</organism>
<dbReference type="InterPro" id="IPR033116">
    <property type="entry name" value="TRYPSIN_SER"/>
</dbReference>
<dbReference type="PROSITE" id="PS00135">
    <property type="entry name" value="TRYPSIN_SER"/>
    <property type="match status" value="1"/>
</dbReference>
<dbReference type="EMBL" id="FNQB01000004">
    <property type="protein sequence ID" value="SDZ61650.1"/>
    <property type="molecule type" value="Genomic_DNA"/>
</dbReference>
<feature type="signal peptide" evidence="1">
    <location>
        <begin position="1"/>
        <end position="28"/>
    </location>
</feature>
<reference evidence="4" key="1">
    <citation type="submission" date="2016-10" db="EMBL/GenBank/DDBJ databases">
        <authorList>
            <person name="Varghese N."/>
            <person name="Submissions S."/>
        </authorList>
    </citation>
    <scope>NUCLEOTIDE SEQUENCE [LARGE SCALE GENOMIC DNA]</scope>
    <source>
        <strain evidence="4">DSM 44718</strain>
    </source>
</reference>
<evidence type="ECO:0000313" key="4">
    <source>
        <dbReference type="Proteomes" id="UP000199632"/>
    </source>
</evidence>
<dbReference type="Proteomes" id="UP000199632">
    <property type="component" value="Unassembled WGS sequence"/>
</dbReference>
<gene>
    <name evidence="3" type="ORF">SAMN05421684_7290</name>
</gene>
<accession>A0A1H3UGQ6</accession>
<evidence type="ECO:0000259" key="2">
    <source>
        <dbReference type="Pfam" id="PF00089"/>
    </source>
</evidence>
<dbReference type="PROSITE" id="PS00134">
    <property type="entry name" value="TRYPSIN_HIS"/>
    <property type="match status" value="1"/>
</dbReference>
<evidence type="ECO:0000313" key="3">
    <source>
        <dbReference type="EMBL" id="SDZ61650.1"/>
    </source>
</evidence>
<dbReference type="InterPro" id="IPR043504">
    <property type="entry name" value="Peptidase_S1_PA_chymotrypsin"/>
</dbReference>
<name>A0A1H3UGQ6_9ACTN</name>
<dbReference type="InterPro" id="IPR001254">
    <property type="entry name" value="Trypsin_dom"/>
</dbReference>